<proteinExistence type="predicted"/>
<dbReference type="Proteomes" id="UP001321825">
    <property type="component" value="Chromosome"/>
</dbReference>
<feature type="transmembrane region" description="Helical" evidence="2">
    <location>
        <begin position="35"/>
        <end position="53"/>
    </location>
</feature>
<organism evidence="3 4">
    <name type="scientific">Methylomarinovum caldicuralii</name>
    <dbReference type="NCBI Taxonomy" id="438856"/>
    <lineage>
        <taxon>Bacteria</taxon>
        <taxon>Pseudomonadati</taxon>
        <taxon>Pseudomonadota</taxon>
        <taxon>Gammaproteobacteria</taxon>
        <taxon>Methylococcales</taxon>
        <taxon>Methylothermaceae</taxon>
        <taxon>Methylomarinovum</taxon>
    </lineage>
</organism>
<feature type="coiled-coil region" evidence="1">
    <location>
        <begin position="84"/>
        <end position="130"/>
    </location>
</feature>
<evidence type="ECO:0000256" key="2">
    <source>
        <dbReference type="SAM" id="Phobius"/>
    </source>
</evidence>
<dbReference type="EMBL" id="AP024714">
    <property type="protein sequence ID" value="BCX81526.1"/>
    <property type="molecule type" value="Genomic_DNA"/>
</dbReference>
<keyword evidence="2" id="KW-1133">Transmembrane helix</keyword>
<keyword evidence="2" id="KW-0472">Membrane</keyword>
<evidence type="ECO:0000313" key="4">
    <source>
        <dbReference type="Proteomes" id="UP001321825"/>
    </source>
</evidence>
<reference evidence="4" key="1">
    <citation type="journal article" date="2024" name="Int. J. Syst. Evol. Microbiol.">
        <title>Methylomarinovum tepidoasis sp. nov., a moderately thermophilic methanotroph of the family Methylothermaceae isolated from a deep-sea hydrothermal field.</title>
        <authorList>
            <person name="Hirayama H."/>
            <person name="Takaki Y."/>
            <person name="Abe M."/>
            <person name="Miyazaki M."/>
            <person name="Uematsu K."/>
            <person name="Matsui Y."/>
            <person name="Takai K."/>
        </authorList>
    </citation>
    <scope>NUCLEOTIDE SEQUENCE [LARGE SCALE GENOMIC DNA]</scope>
    <source>
        <strain evidence="4">IT-9</strain>
    </source>
</reference>
<dbReference type="AlphaFoldDB" id="A0AAU9CIU0"/>
<name>A0AAU9CIU0_9GAMM</name>
<keyword evidence="4" id="KW-1185">Reference proteome</keyword>
<gene>
    <name evidence="3" type="ORF">MIT9_P1104</name>
</gene>
<keyword evidence="2" id="KW-0812">Transmembrane</keyword>
<evidence type="ECO:0000313" key="3">
    <source>
        <dbReference type="EMBL" id="BCX81526.1"/>
    </source>
</evidence>
<accession>A0AAU9CIU0</accession>
<sequence length="215" mass="24177">MKPMIQADDSPAADNEALRQAQLAMQEQHRFARRLVGGLLALMLVWLAALLYFKQPQWLKLPSPVQGETAAKMDSAALPQASQVVEMNRELARLQQQLGSALTQSLTIKLEALEERIRLGQAGLQDLELLQSIREDIRTLSRQADAGRLPQTTAPGADGRLLAELSRLESLLYLTLGSFALIVVAGVGYWLRWHHRLRQLDAELTQVRFRLEHRD</sequence>
<dbReference type="RefSeq" id="WP_317706448.1">
    <property type="nucleotide sequence ID" value="NZ_AP024714.1"/>
</dbReference>
<feature type="transmembrane region" description="Helical" evidence="2">
    <location>
        <begin position="171"/>
        <end position="191"/>
    </location>
</feature>
<dbReference type="KEGG" id="mcau:MIT9_P1104"/>
<evidence type="ECO:0000256" key="1">
    <source>
        <dbReference type="SAM" id="Coils"/>
    </source>
</evidence>
<protein>
    <submittedName>
        <fullName evidence="3">Uncharacterized protein</fullName>
    </submittedName>
</protein>
<keyword evidence="1" id="KW-0175">Coiled coil</keyword>